<evidence type="ECO:0000313" key="3">
    <source>
        <dbReference type="Proteomes" id="UP000388235"/>
    </source>
</evidence>
<accession>A0A5Q2QD55</accession>
<dbReference type="PANTHER" id="PTHR36302">
    <property type="entry name" value="BLR7088 PROTEIN"/>
    <property type="match status" value="1"/>
</dbReference>
<dbReference type="InterPro" id="IPR058248">
    <property type="entry name" value="Lxx211020-like"/>
</dbReference>
<evidence type="ECO:0000256" key="1">
    <source>
        <dbReference type="SAM" id="SignalP"/>
    </source>
</evidence>
<keyword evidence="1" id="KW-0732">Signal</keyword>
<dbReference type="SUPFAM" id="SSF110087">
    <property type="entry name" value="DR1885-like metal-binding protein"/>
    <property type="match status" value="1"/>
</dbReference>
<gene>
    <name evidence="2" type="ORF">GH975_06710</name>
</gene>
<dbReference type="KEGG" id="llp:GH975_06710"/>
<dbReference type="PANTHER" id="PTHR36302:SF1">
    <property type="entry name" value="COPPER CHAPERONE PCU(A)C"/>
    <property type="match status" value="1"/>
</dbReference>
<keyword evidence="3" id="KW-1185">Reference proteome</keyword>
<feature type="signal peptide" evidence="1">
    <location>
        <begin position="1"/>
        <end position="19"/>
    </location>
</feature>
<dbReference type="Gene3D" id="2.60.40.1890">
    <property type="entry name" value="PCu(A)C copper chaperone"/>
    <property type="match status" value="1"/>
</dbReference>
<dbReference type="EMBL" id="CP045871">
    <property type="protein sequence ID" value="QGG80281.1"/>
    <property type="molecule type" value="Genomic_DNA"/>
</dbReference>
<protein>
    <submittedName>
        <fullName evidence="2">Copper chaperone PCu(A)C</fullName>
    </submittedName>
</protein>
<dbReference type="RefSeq" id="WP_153713785.1">
    <property type="nucleotide sequence ID" value="NZ_CP045871.1"/>
</dbReference>
<dbReference type="AlphaFoldDB" id="A0A5Q2QD55"/>
<name>A0A5Q2QD55_9GAMM</name>
<proteinExistence type="predicted"/>
<organism evidence="2 3">
    <name type="scientific">Litorivicinus lipolyticus</name>
    <dbReference type="NCBI Taxonomy" id="418701"/>
    <lineage>
        <taxon>Bacteria</taxon>
        <taxon>Pseudomonadati</taxon>
        <taxon>Pseudomonadota</taxon>
        <taxon>Gammaproteobacteria</taxon>
        <taxon>Oceanospirillales</taxon>
        <taxon>Litorivicinaceae</taxon>
        <taxon>Litorivicinus</taxon>
    </lineage>
</organism>
<evidence type="ECO:0000313" key="2">
    <source>
        <dbReference type="EMBL" id="QGG80281.1"/>
    </source>
</evidence>
<reference evidence="2 3" key="1">
    <citation type="submission" date="2019-11" db="EMBL/GenBank/DDBJ databases">
        <authorList>
            <person name="Khan S.A."/>
            <person name="Jeon C.O."/>
            <person name="Chun B.H."/>
        </authorList>
    </citation>
    <scope>NUCLEOTIDE SEQUENCE [LARGE SCALE GENOMIC DNA]</scope>
    <source>
        <strain evidence="2 3">IMCC 1097</strain>
    </source>
</reference>
<dbReference type="Pfam" id="PF04314">
    <property type="entry name" value="PCuAC"/>
    <property type="match status" value="1"/>
</dbReference>
<dbReference type="Proteomes" id="UP000388235">
    <property type="component" value="Chromosome"/>
</dbReference>
<sequence length="151" mass="15703">MLTKFLATIATISALAANAGPLIATDVIARASVPGAANSAAFMTLTNHSDASLRLVAVETAVARRNELHTHLNDNGVMRMRQVDGISIAAGDSVVLKPGGLHVMLMGLNAPLVAGTAIDIVLIDEQGGRYPINAPVVDIRKMKHAKPGAKH</sequence>
<dbReference type="InterPro" id="IPR036182">
    <property type="entry name" value="PCuAC_sf"/>
</dbReference>
<feature type="chain" id="PRO_5024276104" evidence="1">
    <location>
        <begin position="20"/>
        <end position="151"/>
    </location>
</feature>
<dbReference type="InterPro" id="IPR007410">
    <property type="entry name" value="LpqE-like"/>
</dbReference>
<dbReference type="OrthoDB" id="9796962at2"/>